<evidence type="ECO:0000313" key="16">
    <source>
        <dbReference type="Proteomes" id="UP000480178"/>
    </source>
</evidence>
<dbReference type="PANTHER" id="PTHR32552:SF68">
    <property type="entry name" value="FERRICHROME OUTER MEMBRANE TRANSPORTER_PHAGE RECEPTOR"/>
    <property type="match status" value="1"/>
</dbReference>
<keyword evidence="16" id="KW-1185">Reference proteome</keyword>
<feature type="region of interest" description="Disordered" evidence="12">
    <location>
        <begin position="110"/>
        <end position="129"/>
    </location>
</feature>
<keyword evidence="4" id="KW-0410">Iron transport</keyword>
<comment type="similarity">
    <text evidence="11">Belongs to the TonB-dependent receptor family.</text>
</comment>
<dbReference type="RefSeq" id="WP_162444799.1">
    <property type="nucleotide sequence ID" value="NZ_CP048222.1"/>
</dbReference>
<feature type="chain" id="PRO_5025694198" evidence="13">
    <location>
        <begin position="22"/>
        <end position="1195"/>
    </location>
</feature>
<dbReference type="SUPFAM" id="SSF49464">
    <property type="entry name" value="Carboxypeptidase regulatory domain-like"/>
    <property type="match status" value="1"/>
</dbReference>
<protein>
    <submittedName>
        <fullName evidence="15">SusC/RagA family TonB-linked outer membrane protein</fullName>
    </submittedName>
</protein>
<sequence>MRTKTLLFLLIGLTSHFLVEAQHNFEKTVFIRAENEPLKQILHSLEKQASVKFLYTNQIISRQKITLHKENIPLSHLLDTLLKPLAIDYQVMENGFIRLTKSKTTVPVSGGLAAGSPGKNQSSDPKFISGSITDASTNEGIPGVNVLIKGTLEGKVTDADGKFSILVDTASILLFSYVGYLSQSIKVGRQTHLQIALSADNRQLDEVVVTALGVEREKREVGYAMQMVAGEDISKAQEMNLVNTLAGKIAGVTVVNNPSSIGGSSRITIRGERSLNIGKNQPLFVVDGVPITNELIGSSGRNNQEVDYGNGAGLVNPDDIESITVLKGANATALYGSRGQNGVVLIKSKTGRRSKGMGVILSSTFTLENPLRLPEYQNVYGQGINGIFEFREDLGSISWGPEMNGQLVKQFDSPTTNGFRGGDVGNLHAQIGDIDISAQLAERGEIMPTSFLSHSANVKDFFQTGITTSQHVAVSGSNDKAHIRLAYTYANQRGIIPNTDLKRHAVTLNTGYKIGSRLNLSLSANYSKSLSNNRPSLTYGNENLMFYFIWMGRSVNMRSLREYWQYGKTGVNQFNSSYGAHDNPYFTVYENTNGQDLNRLLGNISATYRFSSWLQLMLRAGTDYVDEFRNRKRAYSSQKFPKGSYREEEILLQETNVDFLLSANKAISSDISLSASVGGNALYRKIKLSDTSVPQLAIPGEYSLMNANVPLEYASFHSEKKIHSLYAFTQLGYKDLLYLELTGRNDWSSALPAHNWSYFYPSVSVSAIVSDIFSLSPHINFAKVRAGIAGVGNDTDPYQLASVYGPQTPVQGTPTYTEFNFIPNAQLKPEQSRSVETGFEMKLFQNRLAVDVSLYHTLSKNQILSARVSNTTGYRTRIINAGKIENKGLEAILTFIPIQLKNGFTWTTGINFSLNRSKVRELYTDPVTGQKIESHVISTRYVNIQASVGDRMGDIYGIGYQRVSANPNDPYYDPSGKYVGQIVYNEKGAPLATPNLIKLGNYNPDWLAGWQHTFSWKNLSLMVLLDIRKGGKLYSHTQTIGREAGSLIETLEGRTNGYDLNLPGNGVVGKGVVALTDAEGNITGFLPNTIKLPAQEWHTALTANRRILEPMMYDASFVKLREMKVSYTFSKRLLPSSFLQELTFSLVGRNLFLWSKVPHIDPETASTAGGTIIPGVDSLALPTVRSYGFTLSVKL</sequence>
<dbReference type="InterPro" id="IPR037066">
    <property type="entry name" value="Plug_dom_sf"/>
</dbReference>
<evidence type="ECO:0000259" key="14">
    <source>
        <dbReference type="Pfam" id="PF07715"/>
    </source>
</evidence>
<dbReference type="InterPro" id="IPR008969">
    <property type="entry name" value="CarboxyPept-like_regulatory"/>
</dbReference>
<evidence type="ECO:0000313" key="15">
    <source>
        <dbReference type="EMBL" id="QHT68794.1"/>
    </source>
</evidence>
<evidence type="ECO:0000256" key="5">
    <source>
        <dbReference type="ARBA" id="ARBA00022692"/>
    </source>
</evidence>
<keyword evidence="10 11" id="KW-0998">Cell outer membrane</keyword>
<evidence type="ECO:0000256" key="10">
    <source>
        <dbReference type="ARBA" id="ARBA00023237"/>
    </source>
</evidence>
<dbReference type="Pfam" id="PF07715">
    <property type="entry name" value="Plug"/>
    <property type="match status" value="1"/>
</dbReference>
<gene>
    <name evidence="15" type="ORF">GXP67_20135</name>
</gene>
<evidence type="ECO:0000256" key="2">
    <source>
        <dbReference type="ARBA" id="ARBA00022448"/>
    </source>
</evidence>
<evidence type="ECO:0000256" key="1">
    <source>
        <dbReference type="ARBA" id="ARBA00004571"/>
    </source>
</evidence>
<evidence type="ECO:0000256" key="3">
    <source>
        <dbReference type="ARBA" id="ARBA00022452"/>
    </source>
</evidence>
<dbReference type="InterPro" id="IPR023996">
    <property type="entry name" value="TonB-dep_OMP_SusC/RagA"/>
</dbReference>
<feature type="compositionally biased region" description="Polar residues" evidence="12">
    <location>
        <begin position="118"/>
        <end position="129"/>
    </location>
</feature>
<evidence type="ECO:0000256" key="9">
    <source>
        <dbReference type="ARBA" id="ARBA00023136"/>
    </source>
</evidence>
<evidence type="ECO:0000256" key="6">
    <source>
        <dbReference type="ARBA" id="ARBA00022729"/>
    </source>
</evidence>
<dbReference type="GO" id="GO:0009279">
    <property type="term" value="C:cell outer membrane"/>
    <property type="evidence" value="ECO:0007669"/>
    <property type="project" value="UniProtKB-SubCell"/>
</dbReference>
<dbReference type="PANTHER" id="PTHR32552">
    <property type="entry name" value="FERRICHROME IRON RECEPTOR-RELATED"/>
    <property type="match status" value="1"/>
</dbReference>
<accession>A0A6C0GLV7</accession>
<comment type="subcellular location">
    <subcellularLocation>
        <location evidence="1 11">Cell outer membrane</location>
        <topology evidence="1 11">Multi-pass membrane protein</topology>
    </subcellularLocation>
</comment>
<keyword evidence="3 11" id="KW-1134">Transmembrane beta strand</keyword>
<keyword evidence="9 11" id="KW-0472">Membrane</keyword>
<keyword evidence="5 11" id="KW-0812">Transmembrane</keyword>
<dbReference type="Pfam" id="PF13715">
    <property type="entry name" value="CarbopepD_reg_2"/>
    <property type="match status" value="1"/>
</dbReference>
<dbReference type="Proteomes" id="UP000480178">
    <property type="component" value="Chromosome"/>
</dbReference>
<dbReference type="InterPro" id="IPR036942">
    <property type="entry name" value="Beta-barrel_TonB_sf"/>
</dbReference>
<evidence type="ECO:0000256" key="13">
    <source>
        <dbReference type="SAM" id="SignalP"/>
    </source>
</evidence>
<evidence type="ECO:0000256" key="11">
    <source>
        <dbReference type="PROSITE-ProRule" id="PRU01360"/>
    </source>
</evidence>
<dbReference type="AlphaFoldDB" id="A0A6C0GLV7"/>
<feature type="signal peptide" evidence="13">
    <location>
        <begin position="1"/>
        <end position="21"/>
    </location>
</feature>
<dbReference type="PROSITE" id="PS52016">
    <property type="entry name" value="TONB_DEPENDENT_REC_3"/>
    <property type="match status" value="1"/>
</dbReference>
<feature type="domain" description="TonB-dependent receptor plug" evidence="14">
    <location>
        <begin position="218"/>
        <end position="343"/>
    </location>
</feature>
<dbReference type="NCBIfam" id="TIGR04057">
    <property type="entry name" value="SusC_RagA_signa"/>
    <property type="match status" value="1"/>
</dbReference>
<dbReference type="EMBL" id="CP048222">
    <property type="protein sequence ID" value="QHT68794.1"/>
    <property type="molecule type" value="Genomic_DNA"/>
</dbReference>
<keyword evidence="8" id="KW-0406">Ion transport</keyword>
<keyword evidence="2 11" id="KW-0813">Transport</keyword>
<dbReference type="InterPro" id="IPR039426">
    <property type="entry name" value="TonB-dep_rcpt-like"/>
</dbReference>
<evidence type="ECO:0000256" key="12">
    <source>
        <dbReference type="SAM" id="MobiDB-lite"/>
    </source>
</evidence>
<dbReference type="SUPFAM" id="SSF56935">
    <property type="entry name" value="Porins"/>
    <property type="match status" value="1"/>
</dbReference>
<dbReference type="InterPro" id="IPR023997">
    <property type="entry name" value="TonB-dep_OMP_SusC/RagA_CS"/>
</dbReference>
<dbReference type="NCBIfam" id="TIGR04056">
    <property type="entry name" value="OMP_RagA_SusC"/>
    <property type="match status" value="1"/>
</dbReference>
<keyword evidence="7" id="KW-0408">Iron</keyword>
<evidence type="ECO:0000256" key="4">
    <source>
        <dbReference type="ARBA" id="ARBA00022496"/>
    </source>
</evidence>
<dbReference type="KEGG" id="rhoz:GXP67_20135"/>
<reference evidence="15 16" key="1">
    <citation type="submission" date="2020-01" db="EMBL/GenBank/DDBJ databases">
        <authorList>
            <person name="Kim M.K."/>
        </authorList>
    </citation>
    <scope>NUCLEOTIDE SEQUENCE [LARGE SCALE GENOMIC DNA]</scope>
    <source>
        <strain evidence="15 16">172606-1</strain>
    </source>
</reference>
<proteinExistence type="inferred from homology"/>
<keyword evidence="6 13" id="KW-0732">Signal</keyword>
<dbReference type="InterPro" id="IPR012910">
    <property type="entry name" value="Plug_dom"/>
</dbReference>
<evidence type="ECO:0000256" key="7">
    <source>
        <dbReference type="ARBA" id="ARBA00023004"/>
    </source>
</evidence>
<dbReference type="Gene3D" id="2.60.40.1120">
    <property type="entry name" value="Carboxypeptidase-like, regulatory domain"/>
    <property type="match status" value="1"/>
</dbReference>
<dbReference type="Gene3D" id="2.170.130.10">
    <property type="entry name" value="TonB-dependent receptor, plug domain"/>
    <property type="match status" value="1"/>
</dbReference>
<evidence type="ECO:0000256" key="8">
    <source>
        <dbReference type="ARBA" id="ARBA00023065"/>
    </source>
</evidence>
<dbReference type="Gene3D" id="2.40.170.20">
    <property type="entry name" value="TonB-dependent receptor, beta-barrel domain"/>
    <property type="match status" value="1"/>
</dbReference>
<organism evidence="15 16">
    <name type="scientific">Rhodocytophaga rosea</name>
    <dbReference type="NCBI Taxonomy" id="2704465"/>
    <lineage>
        <taxon>Bacteria</taxon>
        <taxon>Pseudomonadati</taxon>
        <taxon>Bacteroidota</taxon>
        <taxon>Cytophagia</taxon>
        <taxon>Cytophagales</taxon>
        <taxon>Rhodocytophagaceae</taxon>
        <taxon>Rhodocytophaga</taxon>
    </lineage>
</organism>
<dbReference type="GO" id="GO:0015344">
    <property type="term" value="F:siderophore uptake transmembrane transporter activity"/>
    <property type="evidence" value="ECO:0007669"/>
    <property type="project" value="TreeGrafter"/>
</dbReference>
<name>A0A6C0GLV7_9BACT</name>